<proteinExistence type="inferred from homology"/>
<dbReference type="InterPro" id="IPR010829">
    <property type="entry name" value="Cerato-platanin"/>
</dbReference>
<dbReference type="SUPFAM" id="SSF50685">
    <property type="entry name" value="Barwin-like endoglucanases"/>
    <property type="match status" value="1"/>
</dbReference>
<dbReference type="InterPro" id="IPR036908">
    <property type="entry name" value="RlpA-like_sf"/>
</dbReference>
<protein>
    <recommendedName>
        <fullName evidence="7">Barwin-like endoglucanase</fullName>
    </recommendedName>
</protein>
<feature type="signal peptide" evidence="4">
    <location>
        <begin position="1"/>
        <end position="18"/>
    </location>
</feature>
<evidence type="ECO:0000313" key="5">
    <source>
        <dbReference type="EMBL" id="KXN65261.1"/>
    </source>
</evidence>
<reference evidence="5 6" key="1">
    <citation type="journal article" date="2015" name="Genome Biol. Evol.">
        <title>Phylogenomic analyses indicate that early fungi evolved digesting cell walls of algal ancestors of land plants.</title>
        <authorList>
            <person name="Chang Y."/>
            <person name="Wang S."/>
            <person name="Sekimoto S."/>
            <person name="Aerts A.L."/>
            <person name="Choi C."/>
            <person name="Clum A."/>
            <person name="LaButti K.M."/>
            <person name="Lindquist E.A."/>
            <person name="Yee Ngan C."/>
            <person name="Ohm R.A."/>
            <person name="Salamov A.A."/>
            <person name="Grigoriev I.V."/>
            <person name="Spatafora J.W."/>
            <person name="Berbee M.L."/>
        </authorList>
    </citation>
    <scope>NUCLEOTIDE SEQUENCE [LARGE SCALE GENOMIC DNA]</scope>
    <source>
        <strain evidence="5 6">NRRL 28638</strain>
    </source>
</reference>
<comment type="similarity">
    <text evidence="2">Belongs to the cerato-platanin family.</text>
</comment>
<dbReference type="EMBL" id="KQ964930">
    <property type="protein sequence ID" value="KXN65261.1"/>
    <property type="molecule type" value="Genomic_DNA"/>
</dbReference>
<keyword evidence="4" id="KW-0732">Signal</keyword>
<evidence type="ECO:0008006" key="7">
    <source>
        <dbReference type="Google" id="ProtNLM"/>
    </source>
</evidence>
<comment type="subcellular location">
    <subcellularLocation>
        <location evidence="1">Secreted</location>
    </subcellularLocation>
</comment>
<name>A0A137NR93_CONC2</name>
<evidence type="ECO:0000313" key="6">
    <source>
        <dbReference type="Proteomes" id="UP000070444"/>
    </source>
</evidence>
<evidence type="ECO:0000256" key="2">
    <source>
        <dbReference type="ARBA" id="ARBA00010421"/>
    </source>
</evidence>
<dbReference type="GO" id="GO:0005576">
    <property type="term" value="C:extracellular region"/>
    <property type="evidence" value="ECO:0007669"/>
    <property type="project" value="UniProtKB-SubCell"/>
</dbReference>
<dbReference type="Gene3D" id="2.40.40.10">
    <property type="entry name" value="RlpA-like domain"/>
    <property type="match status" value="1"/>
</dbReference>
<evidence type="ECO:0000256" key="1">
    <source>
        <dbReference type="ARBA" id="ARBA00004613"/>
    </source>
</evidence>
<organism evidence="5 6">
    <name type="scientific">Conidiobolus coronatus (strain ATCC 28846 / CBS 209.66 / NRRL 28638)</name>
    <name type="common">Delacroixia coronata</name>
    <dbReference type="NCBI Taxonomy" id="796925"/>
    <lineage>
        <taxon>Eukaryota</taxon>
        <taxon>Fungi</taxon>
        <taxon>Fungi incertae sedis</taxon>
        <taxon>Zoopagomycota</taxon>
        <taxon>Entomophthoromycotina</taxon>
        <taxon>Entomophthoromycetes</taxon>
        <taxon>Entomophthorales</taxon>
        <taxon>Ancylistaceae</taxon>
        <taxon>Conidiobolus</taxon>
    </lineage>
</organism>
<dbReference type="Pfam" id="PF07249">
    <property type="entry name" value="Cerato-platanin"/>
    <property type="match status" value="1"/>
</dbReference>
<evidence type="ECO:0000256" key="4">
    <source>
        <dbReference type="SAM" id="SignalP"/>
    </source>
</evidence>
<keyword evidence="6" id="KW-1185">Reference proteome</keyword>
<evidence type="ECO:0000256" key="3">
    <source>
        <dbReference type="ARBA" id="ARBA00022525"/>
    </source>
</evidence>
<accession>A0A137NR93</accession>
<dbReference type="AlphaFoldDB" id="A0A137NR93"/>
<dbReference type="CDD" id="cd22778">
    <property type="entry name" value="DPBB_CEPL-like"/>
    <property type="match status" value="1"/>
</dbReference>
<feature type="chain" id="PRO_5007293933" description="Barwin-like endoglucanase" evidence="4">
    <location>
        <begin position="19"/>
        <end position="135"/>
    </location>
</feature>
<sequence length="135" mass="14863">MRLISLLSTLLSSNYTIAASIGELKGSQLISWLNYQNMDSNSKQSPPSCGYDYSKLDLNRVTAVEGLNKSQCGACLKVTNPTSNNEVYVLVIDMGGKGLDLSESSYTKLFNTTDQPLRAEWETVDNSFCDGILKY</sequence>
<gene>
    <name evidence="5" type="ORF">CONCODRAFT_13214</name>
</gene>
<keyword evidence="3" id="KW-0964">Secreted</keyword>
<dbReference type="Proteomes" id="UP000070444">
    <property type="component" value="Unassembled WGS sequence"/>
</dbReference>
<dbReference type="OrthoDB" id="5561496at2759"/>